<evidence type="ECO:0008006" key="5">
    <source>
        <dbReference type="Google" id="ProtNLM"/>
    </source>
</evidence>
<keyword evidence="4" id="KW-1185">Reference proteome</keyword>
<evidence type="ECO:0000256" key="2">
    <source>
        <dbReference type="ARBA" id="ARBA00022801"/>
    </source>
</evidence>
<accession>A0A8K1C216</accession>
<proteinExistence type="inferred from homology"/>
<keyword evidence="2" id="KW-0378">Hydrolase</keyword>
<dbReference type="PANTHER" id="PTHR43248:SF3">
    <property type="entry name" value="AB HYDROLASE-1 DOMAIN-CONTAINING PROTEIN"/>
    <property type="match status" value="1"/>
</dbReference>
<dbReference type="GO" id="GO:0016787">
    <property type="term" value="F:hydrolase activity"/>
    <property type="evidence" value="ECO:0007669"/>
    <property type="project" value="UniProtKB-KW"/>
</dbReference>
<protein>
    <recommendedName>
        <fullName evidence="5">AB hydrolase-1 domain-containing protein</fullName>
    </recommendedName>
</protein>
<dbReference type="Proteomes" id="UP000794436">
    <property type="component" value="Unassembled WGS sequence"/>
</dbReference>
<dbReference type="InterPro" id="IPR051601">
    <property type="entry name" value="Serine_prot/Carboxylest_S33"/>
</dbReference>
<dbReference type="EMBL" id="SPLM01000151">
    <property type="protein sequence ID" value="TMW54978.1"/>
    <property type="molecule type" value="Genomic_DNA"/>
</dbReference>
<dbReference type="AlphaFoldDB" id="A0A8K1C216"/>
<name>A0A8K1C216_PYTOL</name>
<dbReference type="InterPro" id="IPR029058">
    <property type="entry name" value="AB_hydrolase_fold"/>
</dbReference>
<sequence length="610" mass="66487">MPWTSATPTCKLTIHCPIRLLHANLRSSGARLVSLASANSLPINGWYSCSYSNYVATGSVPGINSTEELLFECAEVKVPLCHEGICGSGTKIDVFVKRIAAHEDVGAGKSLWVLQGGPGMSSVDQTTMEQLYNQLNGTANLYTMDHRGTGRSYLLKCDAAGAFTTGSPGGSSVNITEAARCGKDILFQIENQTAAFSVTSAAKDVVLLSSELNKDEEVFVYGASYGTYLTERMMHLAPPHVTGYVLDGVISEKLSSFAHFGSNREDPGRYFAGLCDDDAICREKYGSDVPKDQKMYDVWLDTYKKLDAAKVGENACADLLRGEWEKVLPSEMLRDVFAKEVSIGDPSGRTLIPAFLQMLRRCDATDVTVVATLMALSGAPSYFDKSIDRSTERTKIADNLNGPSGFLMFAIKNSELWSDPSPTFEDEKALVEHGIFRGNMKEEYTWHCLLTGNRDDPSCAALTYSGATEVPPVDYSSVELIDFTYKPDQYHRQYAKVPEGASVMVINGKLDFQTVHSWGKDQYENMEGSKKLLDEFDFGPHCVGITASTPDDTTNCGIRIIASYVAAGGDTEKTDISCLSKVPKINFDVDELVNNIKNATTANITTVGQS</sequence>
<evidence type="ECO:0000313" key="4">
    <source>
        <dbReference type="Proteomes" id="UP000794436"/>
    </source>
</evidence>
<evidence type="ECO:0000313" key="3">
    <source>
        <dbReference type="EMBL" id="TMW54978.1"/>
    </source>
</evidence>
<comment type="similarity">
    <text evidence="1">Belongs to the peptidase S33 family.</text>
</comment>
<dbReference type="SUPFAM" id="SSF53474">
    <property type="entry name" value="alpha/beta-Hydrolases"/>
    <property type="match status" value="1"/>
</dbReference>
<organism evidence="3 4">
    <name type="scientific">Pythium oligandrum</name>
    <name type="common">Mycoparasitic fungus</name>
    <dbReference type="NCBI Taxonomy" id="41045"/>
    <lineage>
        <taxon>Eukaryota</taxon>
        <taxon>Sar</taxon>
        <taxon>Stramenopiles</taxon>
        <taxon>Oomycota</taxon>
        <taxon>Peronosporomycetes</taxon>
        <taxon>Pythiales</taxon>
        <taxon>Pythiaceae</taxon>
        <taxon>Pythium</taxon>
    </lineage>
</organism>
<reference evidence="3" key="1">
    <citation type="submission" date="2019-03" db="EMBL/GenBank/DDBJ databases">
        <title>Long read genome sequence of the mycoparasitic Pythium oligandrum ATCC 38472 isolated from sugarbeet rhizosphere.</title>
        <authorList>
            <person name="Gaulin E."/>
        </authorList>
    </citation>
    <scope>NUCLEOTIDE SEQUENCE</scope>
    <source>
        <strain evidence="3">ATCC 38472_TT</strain>
    </source>
</reference>
<comment type="caution">
    <text evidence="3">The sequence shown here is derived from an EMBL/GenBank/DDBJ whole genome shotgun (WGS) entry which is preliminary data.</text>
</comment>
<dbReference type="PANTHER" id="PTHR43248">
    <property type="entry name" value="2-SUCCINYL-6-HYDROXY-2,4-CYCLOHEXADIENE-1-CARBOXYLATE SYNTHASE"/>
    <property type="match status" value="1"/>
</dbReference>
<evidence type="ECO:0000256" key="1">
    <source>
        <dbReference type="ARBA" id="ARBA00010088"/>
    </source>
</evidence>
<gene>
    <name evidence="3" type="ORF">Poli38472_014749</name>
</gene>
<dbReference type="Gene3D" id="3.40.50.1820">
    <property type="entry name" value="alpha/beta hydrolase"/>
    <property type="match status" value="1"/>
</dbReference>
<dbReference type="OrthoDB" id="427735at2759"/>